<comment type="caution">
    <text evidence="1">The sequence shown here is derived from an EMBL/GenBank/DDBJ whole genome shotgun (WGS) entry which is preliminary data.</text>
</comment>
<protein>
    <submittedName>
        <fullName evidence="1">Uncharacterized protein</fullName>
    </submittedName>
</protein>
<gene>
    <name evidence="1" type="ORF">E3N88_34938</name>
</gene>
<reference evidence="1 2" key="1">
    <citation type="submission" date="2019-05" db="EMBL/GenBank/DDBJ databases">
        <title>Mikania micrantha, genome provides insights into the molecular mechanism of rapid growth.</title>
        <authorList>
            <person name="Liu B."/>
        </authorList>
    </citation>
    <scope>NUCLEOTIDE SEQUENCE [LARGE SCALE GENOMIC DNA]</scope>
    <source>
        <strain evidence="1">NLD-2019</strain>
        <tissue evidence="1">Leaf</tissue>
    </source>
</reference>
<dbReference type="AlphaFoldDB" id="A0A5N6LZP5"/>
<dbReference type="Proteomes" id="UP000326396">
    <property type="component" value="Linkage Group LG7"/>
</dbReference>
<keyword evidence="2" id="KW-1185">Reference proteome</keyword>
<accession>A0A5N6LZP5</accession>
<dbReference type="EMBL" id="SZYD01000017">
    <property type="protein sequence ID" value="KAD3067058.1"/>
    <property type="molecule type" value="Genomic_DNA"/>
</dbReference>
<evidence type="ECO:0000313" key="1">
    <source>
        <dbReference type="EMBL" id="KAD3067058.1"/>
    </source>
</evidence>
<name>A0A5N6LZP5_9ASTR</name>
<sequence>MGYRQFRWIWTAIEPIGSSQQRWIEIMPAWMVRRCFRWIWIEIEPMMKGASMISFEGRKFRVFRLSVYDIRYGWIRVELTGEWRGWVAADSCSWAHDRTHTHHREPPATSAAWKEVWNTGEACQGLPQELSGGGDEMDGA</sequence>
<organism evidence="1 2">
    <name type="scientific">Mikania micrantha</name>
    <name type="common">bitter vine</name>
    <dbReference type="NCBI Taxonomy" id="192012"/>
    <lineage>
        <taxon>Eukaryota</taxon>
        <taxon>Viridiplantae</taxon>
        <taxon>Streptophyta</taxon>
        <taxon>Embryophyta</taxon>
        <taxon>Tracheophyta</taxon>
        <taxon>Spermatophyta</taxon>
        <taxon>Magnoliopsida</taxon>
        <taxon>eudicotyledons</taxon>
        <taxon>Gunneridae</taxon>
        <taxon>Pentapetalae</taxon>
        <taxon>asterids</taxon>
        <taxon>campanulids</taxon>
        <taxon>Asterales</taxon>
        <taxon>Asteraceae</taxon>
        <taxon>Asteroideae</taxon>
        <taxon>Heliantheae alliance</taxon>
        <taxon>Eupatorieae</taxon>
        <taxon>Mikania</taxon>
    </lineage>
</organism>
<evidence type="ECO:0000313" key="2">
    <source>
        <dbReference type="Proteomes" id="UP000326396"/>
    </source>
</evidence>
<proteinExistence type="predicted"/>